<dbReference type="EMBL" id="JAICCE010000006">
    <property type="protein sequence ID" value="KAG9276822.1"/>
    <property type="molecule type" value="Genomic_DNA"/>
</dbReference>
<comment type="caution">
    <text evidence="2">The sequence shown here is derived from an EMBL/GenBank/DDBJ whole genome shotgun (WGS) entry which is preliminary data.</text>
</comment>
<name>A0A8T2M498_ASTMX</name>
<evidence type="ECO:0000313" key="3">
    <source>
        <dbReference type="Proteomes" id="UP000752171"/>
    </source>
</evidence>
<organism evidence="2 3">
    <name type="scientific">Astyanax mexicanus</name>
    <name type="common">Blind cave fish</name>
    <name type="synonym">Astyanax fasciatus mexicanus</name>
    <dbReference type="NCBI Taxonomy" id="7994"/>
    <lineage>
        <taxon>Eukaryota</taxon>
        <taxon>Metazoa</taxon>
        <taxon>Chordata</taxon>
        <taxon>Craniata</taxon>
        <taxon>Vertebrata</taxon>
        <taxon>Euteleostomi</taxon>
        <taxon>Actinopterygii</taxon>
        <taxon>Neopterygii</taxon>
        <taxon>Teleostei</taxon>
        <taxon>Ostariophysi</taxon>
        <taxon>Characiformes</taxon>
        <taxon>Characoidei</taxon>
        <taxon>Acestrorhamphidae</taxon>
        <taxon>Acestrorhamphinae</taxon>
        <taxon>Astyanax</taxon>
    </lineage>
</organism>
<protein>
    <submittedName>
        <fullName evidence="2">Uncharacterized protein</fullName>
    </submittedName>
</protein>
<dbReference type="Proteomes" id="UP000752171">
    <property type="component" value="Unassembled WGS sequence"/>
</dbReference>
<evidence type="ECO:0000256" key="1">
    <source>
        <dbReference type="SAM" id="MobiDB-lite"/>
    </source>
</evidence>
<proteinExistence type="predicted"/>
<feature type="compositionally biased region" description="Basic and acidic residues" evidence="1">
    <location>
        <begin position="94"/>
        <end position="112"/>
    </location>
</feature>
<gene>
    <name evidence="2" type="ORF">AMEX_G9174</name>
</gene>
<evidence type="ECO:0000313" key="2">
    <source>
        <dbReference type="EMBL" id="KAG9276822.1"/>
    </source>
</evidence>
<feature type="region of interest" description="Disordered" evidence="1">
    <location>
        <begin position="58"/>
        <end position="133"/>
    </location>
</feature>
<accession>A0A8T2M498</accession>
<reference evidence="2 3" key="1">
    <citation type="submission" date="2021-07" db="EMBL/GenBank/DDBJ databases">
        <authorList>
            <person name="Imarazene B."/>
            <person name="Zahm M."/>
            <person name="Klopp C."/>
            <person name="Cabau C."/>
            <person name="Beille S."/>
            <person name="Jouanno E."/>
            <person name="Castinel A."/>
            <person name="Lluch J."/>
            <person name="Gil L."/>
            <person name="Kuchtly C."/>
            <person name="Lopez Roques C."/>
            <person name="Donnadieu C."/>
            <person name="Parrinello H."/>
            <person name="Journot L."/>
            <person name="Du K."/>
            <person name="Schartl M."/>
            <person name="Retaux S."/>
            <person name="Guiguen Y."/>
        </authorList>
    </citation>
    <scope>NUCLEOTIDE SEQUENCE [LARGE SCALE GENOMIC DNA]</scope>
    <source>
        <strain evidence="2">Pach_M1</strain>
        <tissue evidence="2">Testis</tissue>
    </source>
</reference>
<dbReference type="AlphaFoldDB" id="A0A8T2M498"/>
<sequence length="133" mass="15026">MREKRLSLRESVAVPRRPLYLEEELRGLELERKAKELKELHKLTKSFPAREETCIRVSGFPPVPPRTTRRKSIDIPPYLEGETSSHPKQPVAETKTEPVAETKTEPGAEIKSEPAAYSGRRKGSTPRTTCTCS</sequence>